<sequence>MLKRALRQPVHPKIEGNPTSLLCDAKSLEPSKKNNTSEMFQDRTEDLVAGTAKNSSHSSQCASDAMKDSVPPTCSISSLAHTIRTVGAQPAGPSGF</sequence>
<evidence type="ECO:0000313" key="2">
    <source>
        <dbReference type="EMBL" id="ELQ32786.1"/>
    </source>
</evidence>
<protein>
    <submittedName>
        <fullName evidence="2">Uncharacterized protein</fullName>
    </submittedName>
</protein>
<name>A0AA97NME3_PYRO3</name>
<dbReference type="Proteomes" id="UP000011086">
    <property type="component" value="Unassembled WGS sequence"/>
</dbReference>
<reference evidence="2" key="1">
    <citation type="journal article" date="2012" name="PLoS Genet.">
        <title>Comparative analysis of the genomes of two field isolates of the rice blast fungus Magnaporthe oryzae.</title>
        <authorList>
            <person name="Xue M."/>
            <person name="Yang J."/>
            <person name="Li Z."/>
            <person name="Hu S."/>
            <person name="Yao N."/>
            <person name="Dean R.A."/>
            <person name="Zhao W."/>
            <person name="Shen M."/>
            <person name="Zhang H."/>
            <person name="Li C."/>
            <person name="Liu L."/>
            <person name="Cao L."/>
            <person name="Xu X."/>
            <person name="Xing Y."/>
            <person name="Hsiang T."/>
            <person name="Zhang Z."/>
            <person name="Xu J.R."/>
            <person name="Peng Y.L."/>
        </authorList>
    </citation>
    <scope>NUCLEOTIDE SEQUENCE</scope>
    <source>
        <strain evidence="2">Y34</strain>
    </source>
</reference>
<feature type="region of interest" description="Disordered" evidence="1">
    <location>
        <begin position="1"/>
        <end position="39"/>
    </location>
</feature>
<accession>A0AA97NME3</accession>
<evidence type="ECO:0000256" key="1">
    <source>
        <dbReference type="SAM" id="MobiDB-lite"/>
    </source>
</evidence>
<organism evidence="2">
    <name type="scientific">Pyricularia oryzae (strain Y34)</name>
    <name type="common">Rice blast fungus</name>
    <name type="synonym">Magnaporthe oryzae</name>
    <dbReference type="NCBI Taxonomy" id="1143189"/>
    <lineage>
        <taxon>Eukaryota</taxon>
        <taxon>Fungi</taxon>
        <taxon>Dikarya</taxon>
        <taxon>Ascomycota</taxon>
        <taxon>Pezizomycotina</taxon>
        <taxon>Sordariomycetes</taxon>
        <taxon>Sordariomycetidae</taxon>
        <taxon>Magnaporthales</taxon>
        <taxon>Pyriculariaceae</taxon>
        <taxon>Pyricularia</taxon>
    </lineage>
</organism>
<proteinExistence type="predicted"/>
<dbReference type="EMBL" id="JH793469">
    <property type="protein sequence ID" value="ELQ32786.1"/>
    <property type="molecule type" value="Genomic_DNA"/>
</dbReference>
<dbReference type="AlphaFoldDB" id="A0AA97NME3"/>
<gene>
    <name evidence="2" type="ORF">OOU_Y34scaffold01039g7</name>
</gene>